<organism evidence="1 2">
    <name type="scientific">Agrobacterium deltaense NCPPB 1641</name>
    <dbReference type="NCBI Taxonomy" id="1183425"/>
    <lineage>
        <taxon>Bacteria</taxon>
        <taxon>Pseudomonadati</taxon>
        <taxon>Pseudomonadota</taxon>
        <taxon>Alphaproteobacteria</taxon>
        <taxon>Hyphomicrobiales</taxon>
        <taxon>Rhizobiaceae</taxon>
        <taxon>Rhizobium/Agrobacterium group</taxon>
        <taxon>Agrobacterium</taxon>
    </lineage>
</organism>
<dbReference type="Proteomes" id="UP000192140">
    <property type="component" value="Unassembled WGS sequence"/>
</dbReference>
<comment type="caution">
    <text evidence="1">The sequence shown here is derived from an EMBL/GenBank/DDBJ whole genome shotgun (WGS) entry which is preliminary data.</text>
</comment>
<sequence>MSATSAAIWLSNLSTWPLEPAQELATRFGLSMPQAREAVEEARNMRMLRRAFG</sequence>
<keyword evidence="2" id="KW-1185">Reference proteome</keyword>
<dbReference type="AlphaFoldDB" id="A0A1S7TWA1"/>
<accession>A0A1S7TWA1</accession>
<reference evidence="1" key="1">
    <citation type="submission" date="2016-01" db="EMBL/GenBank/DDBJ databases">
        <authorList>
            <person name="Regsiter A."/>
            <person name="william w."/>
        </authorList>
    </citation>
    <scope>NUCLEOTIDE SEQUENCE</scope>
    <source>
        <strain evidence="1">NCPPB 1641</strain>
    </source>
</reference>
<evidence type="ECO:0000313" key="1">
    <source>
        <dbReference type="EMBL" id="CVI58821.1"/>
    </source>
</evidence>
<gene>
    <name evidence="1" type="ORF">AGR7A_Lc120272</name>
</gene>
<dbReference type="EMBL" id="FCNP01000033">
    <property type="protein sequence ID" value="CVI58821.1"/>
    <property type="molecule type" value="Genomic_DNA"/>
</dbReference>
<protein>
    <submittedName>
        <fullName evidence="1">Uncharacterized protein</fullName>
    </submittedName>
</protein>
<name>A0A1S7TWA1_9HYPH</name>
<evidence type="ECO:0000313" key="2">
    <source>
        <dbReference type="Proteomes" id="UP000192140"/>
    </source>
</evidence>
<proteinExistence type="predicted"/>